<evidence type="ECO:0000313" key="2">
    <source>
        <dbReference type="EMBL" id="GDZ83383.1"/>
    </source>
</evidence>
<protein>
    <submittedName>
        <fullName evidence="2">Uncharacterized protein</fullName>
    </submittedName>
</protein>
<dbReference type="SUPFAM" id="SSF50475">
    <property type="entry name" value="FMN-binding split barrel"/>
    <property type="match status" value="1"/>
</dbReference>
<evidence type="ECO:0000256" key="1">
    <source>
        <dbReference type="SAM" id="Phobius"/>
    </source>
</evidence>
<evidence type="ECO:0000313" key="3">
    <source>
        <dbReference type="Proteomes" id="UP000323274"/>
    </source>
</evidence>
<name>A0A5A5U0L7_LEUCI</name>
<gene>
    <name evidence="2" type="primary">yveG</name>
    <name evidence="2" type="ORF">LCIT_06250</name>
</gene>
<proteinExistence type="predicted"/>
<keyword evidence="1" id="KW-1133">Transmembrane helix</keyword>
<reference evidence="2 3" key="1">
    <citation type="submission" date="2019-04" db="EMBL/GenBank/DDBJ databases">
        <title>A pseudo-fructophilic Leuconostoc citreum strain F192-5 isolated from peel of satsuma mandarin: the first report for isolation and characterization of strain-dependent fructophilic-like characteristics.</title>
        <authorList>
            <person name="Maeno S."/>
            <person name="Tanizawa Y."/>
            <person name="Kajikawa A."/>
            <person name="Kanesaki Y."/>
            <person name="Kubota E."/>
            <person name="Arita M."/>
            <person name="Leon D."/>
            <person name="Endo A."/>
        </authorList>
    </citation>
    <scope>NUCLEOTIDE SEQUENCE [LARGE SCALE GENOMIC DNA]</scope>
    <source>
        <strain evidence="2 3">F192-5</strain>
    </source>
</reference>
<dbReference type="Gene3D" id="2.30.110.10">
    <property type="entry name" value="Electron Transport, Fmn-binding Protein, Chain A"/>
    <property type="match status" value="1"/>
</dbReference>
<keyword evidence="1" id="KW-0812">Transmembrane</keyword>
<dbReference type="AlphaFoldDB" id="A0A5A5U0L7"/>
<accession>A0A5A5U0L7</accession>
<dbReference type="InterPro" id="IPR012349">
    <property type="entry name" value="Split_barrel_FMN-bd"/>
</dbReference>
<organism evidence="2 3">
    <name type="scientific">Leuconostoc citreum</name>
    <dbReference type="NCBI Taxonomy" id="33964"/>
    <lineage>
        <taxon>Bacteria</taxon>
        <taxon>Bacillati</taxon>
        <taxon>Bacillota</taxon>
        <taxon>Bacilli</taxon>
        <taxon>Lactobacillales</taxon>
        <taxon>Lactobacillaceae</taxon>
        <taxon>Leuconostoc</taxon>
    </lineage>
</organism>
<feature type="transmembrane region" description="Helical" evidence="1">
    <location>
        <begin position="7"/>
        <end position="27"/>
    </location>
</feature>
<keyword evidence="1" id="KW-0472">Membrane</keyword>
<dbReference type="RefSeq" id="WP_149333945.1">
    <property type="nucleotide sequence ID" value="NZ_BJJW01000002.1"/>
</dbReference>
<feature type="transmembrane region" description="Helical" evidence="1">
    <location>
        <begin position="33"/>
        <end position="57"/>
    </location>
</feature>
<dbReference type="EMBL" id="BJJW01000002">
    <property type="protein sequence ID" value="GDZ83383.1"/>
    <property type="molecule type" value="Genomic_DNA"/>
</dbReference>
<comment type="caution">
    <text evidence="2">The sequence shown here is derived from an EMBL/GenBank/DDBJ whole genome shotgun (WGS) entry which is preliminary data.</text>
</comment>
<dbReference type="Proteomes" id="UP000323274">
    <property type="component" value="Unassembled WGS sequence"/>
</dbReference>
<sequence length="209" mass="23989">MYTKRFVQLFVIFLVTMFIATFILQQLNIQGYVYQALTLTIVGYIILTIPLTVLTILKQRKKFNNSTSNQSKDMLQKTLATLENVMVLSTVSESKALTTSVITFKQSRSESNVFYLVTAGDTQRVAQIRATGRAAFTTWYQAKTGQRISSNQVSATIIDDRELQHMLDKHPEIKELSDDFSHQVIIKLRVHTLIIESFRDQPRVMNFEN</sequence>